<gene>
    <name evidence="1" type="ORF">PAECIP111892_05180</name>
</gene>
<keyword evidence="2" id="KW-1185">Reference proteome</keyword>
<name>A0ABM9CRU1_9BACL</name>
<proteinExistence type="predicted"/>
<dbReference type="EMBL" id="CAKMMG010000012">
    <property type="protein sequence ID" value="CAH1222700.1"/>
    <property type="molecule type" value="Genomic_DNA"/>
</dbReference>
<dbReference type="Proteomes" id="UP000838324">
    <property type="component" value="Unassembled WGS sequence"/>
</dbReference>
<evidence type="ECO:0000313" key="1">
    <source>
        <dbReference type="EMBL" id="CAH1222700.1"/>
    </source>
</evidence>
<reference evidence="1" key="1">
    <citation type="submission" date="2022-01" db="EMBL/GenBank/DDBJ databases">
        <authorList>
            <person name="Criscuolo A."/>
        </authorList>
    </citation>
    <scope>NUCLEOTIDE SEQUENCE</scope>
    <source>
        <strain evidence="1">CIP111892</strain>
    </source>
</reference>
<sequence length="29" mass="3436">MSYKGSDFYDNDANLEKYIERRLCGIYGN</sequence>
<organism evidence="1 2">
    <name type="scientific">Paenibacillus auburnensis</name>
    <dbReference type="NCBI Taxonomy" id="2905649"/>
    <lineage>
        <taxon>Bacteria</taxon>
        <taxon>Bacillati</taxon>
        <taxon>Bacillota</taxon>
        <taxon>Bacilli</taxon>
        <taxon>Bacillales</taxon>
        <taxon>Paenibacillaceae</taxon>
        <taxon>Paenibacillus</taxon>
    </lineage>
</organism>
<evidence type="ECO:0000313" key="2">
    <source>
        <dbReference type="Proteomes" id="UP000838324"/>
    </source>
</evidence>
<accession>A0ABM9CRU1</accession>
<comment type="caution">
    <text evidence="1">The sequence shown here is derived from an EMBL/GenBank/DDBJ whole genome shotgun (WGS) entry which is preliminary data.</text>
</comment>
<protein>
    <submittedName>
        <fullName evidence="1">Uncharacterized protein</fullName>
    </submittedName>
</protein>